<reference evidence="8" key="1">
    <citation type="journal article" date="2021" name="Nat. Commun.">
        <title>Genetic determinants of endophytism in the Arabidopsis root mycobiome.</title>
        <authorList>
            <person name="Mesny F."/>
            <person name="Miyauchi S."/>
            <person name="Thiergart T."/>
            <person name="Pickel B."/>
            <person name="Atanasova L."/>
            <person name="Karlsson M."/>
            <person name="Huettel B."/>
            <person name="Barry K.W."/>
            <person name="Haridas S."/>
            <person name="Chen C."/>
            <person name="Bauer D."/>
            <person name="Andreopoulos W."/>
            <person name="Pangilinan J."/>
            <person name="LaButti K."/>
            <person name="Riley R."/>
            <person name="Lipzen A."/>
            <person name="Clum A."/>
            <person name="Drula E."/>
            <person name="Henrissat B."/>
            <person name="Kohler A."/>
            <person name="Grigoriev I.V."/>
            <person name="Martin F.M."/>
            <person name="Hacquard S."/>
        </authorList>
    </citation>
    <scope>NUCLEOTIDE SEQUENCE</scope>
    <source>
        <strain evidence="8">MPI-CAGE-AT-0021</strain>
    </source>
</reference>
<dbReference type="Gene3D" id="1.10.530.40">
    <property type="match status" value="1"/>
</dbReference>
<evidence type="ECO:0000256" key="1">
    <source>
        <dbReference type="ARBA" id="ARBA00000632"/>
    </source>
</evidence>
<evidence type="ECO:0000313" key="9">
    <source>
        <dbReference type="Proteomes" id="UP000717696"/>
    </source>
</evidence>
<evidence type="ECO:0000256" key="4">
    <source>
        <dbReference type="ARBA" id="ARBA00022801"/>
    </source>
</evidence>
<evidence type="ECO:0000256" key="2">
    <source>
        <dbReference type="ARBA" id="ARBA00022529"/>
    </source>
</evidence>
<evidence type="ECO:0000256" key="6">
    <source>
        <dbReference type="ARBA" id="ARBA00023295"/>
    </source>
</evidence>
<dbReference type="CDD" id="cd00737">
    <property type="entry name" value="lyz_endolysin_autolysin"/>
    <property type="match status" value="1"/>
</dbReference>
<dbReference type="EMBL" id="JAGMUU010000035">
    <property type="protein sequence ID" value="KAH7116663.1"/>
    <property type="molecule type" value="Genomic_DNA"/>
</dbReference>
<dbReference type="PANTHER" id="PTHR38107">
    <property type="match status" value="1"/>
</dbReference>
<dbReference type="GO" id="GO:0009253">
    <property type="term" value="P:peptidoglycan catabolic process"/>
    <property type="evidence" value="ECO:0007669"/>
    <property type="project" value="InterPro"/>
</dbReference>
<dbReference type="InterPro" id="IPR002196">
    <property type="entry name" value="Glyco_hydro_24"/>
</dbReference>
<dbReference type="InterPro" id="IPR023347">
    <property type="entry name" value="Lysozyme_dom_sf"/>
</dbReference>
<dbReference type="InterPro" id="IPR034690">
    <property type="entry name" value="Endolysin_T4_type"/>
</dbReference>
<dbReference type="GO" id="GO:0016998">
    <property type="term" value="P:cell wall macromolecule catabolic process"/>
    <property type="evidence" value="ECO:0007669"/>
    <property type="project" value="InterPro"/>
</dbReference>
<gene>
    <name evidence="8" type="ORF">B0J13DRAFT_653285</name>
</gene>
<dbReference type="OrthoDB" id="5358886at2759"/>
<sequence length="262" mass="28473">MKWTAFTISVLAASLANAYPITGDDVKCRAGPGTSYAVKKTLKKGTDVKITCQTEGTTISGNSIWDKISDGCYVSDYYVKTGSNGFVTKCGGSCSSPKSNQATVDLIGEFEGFIPHIYEPSDKDAARYPTVSYGHLYKNSKCTDVKYPIPLSKANGKKLLADDIAKFEKCITAMINSKVMLNKNQYGALISWSFNVGCGAAKDSTLVKRLNNRENPKIVIPQELPKWVYAGGKKLQGLVRRRNAEIALSKKATSDKALPVKC</sequence>
<dbReference type="InterPro" id="IPR051018">
    <property type="entry name" value="Bacteriophage_GH24"/>
</dbReference>
<accession>A0A9P9DCK6</accession>
<evidence type="ECO:0000256" key="5">
    <source>
        <dbReference type="ARBA" id="ARBA00023200"/>
    </source>
</evidence>
<feature type="chain" id="PRO_5040500542" evidence="7">
    <location>
        <begin position="19"/>
        <end position="262"/>
    </location>
</feature>
<proteinExistence type="inferred from homology"/>
<organism evidence="8 9">
    <name type="scientific">Dactylonectria estremocensis</name>
    <dbReference type="NCBI Taxonomy" id="1079267"/>
    <lineage>
        <taxon>Eukaryota</taxon>
        <taxon>Fungi</taxon>
        <taxon>Dikarya</taxon>
        <taxon>Ascomycota</taxon>
        <taxon>Pezizomycotina</taxon>
        <taxon>Sordariomycetes</taxon>
        <taxon>Hypocreomycetidae</taxon>
        <taxon>Hypocreales</taxon>
        <taxon>Nectriaceae</taxon>
        <taxon>Dactylonectria</taxon>
    </lineage>
</organism>
<keyword evidence="5" id="KW-1035">Host cytoplasm</keyword>
<protein>
    <submittedName>
        <fullName evidence="8">Lysozyme-like domain-containing protein</fullName>
    </submittedName>
</protein>
<keyword evidence="9" id="KW-1185">Reference proteome</keyword>
<dbReference type="InterPro" id="IPR023346">
    <property type="entry name" value="Lysozyme-like_dom_sf"/>
</dbReference>
<keyword evidence="4" id="KW-0378">Hydrolase</keyword>
<dbReference type="PANTHER" id="PTHR38107:SF3">
    <property type="entry name" value="LYSOZYME RRRD-RELATED"/>
    <property type="match status" value="1"/>
</dbReference>
<keyword evidence="2" id="KW-0929">Antimicrobial</keyword>
<dbReference type="Proteomes" id="UP000717696">
    <property type="component" value="Unassembled WGS sequence"/>
</dbReference>
<dbReference type="GO" id="GO:0031640">
    <property type="term" value="P:killing of cells of another organism"/>
    <property type="evidence" value="ECO:0007669"/>
    <property type="project" value="UniProtKB-KW"/>
</dbReference>
<dbReference type="GO" id="GO:0003796">
    <property type="term" value="F:lysozyme activity"/>
    <property type="evidence" value="ECO:0007669"/>
    <property type="project" value="UniProtKB-EC"/>
</dbReference>
<feature type="signal peptide" evidence="7">
    <location>
        <begin position="1"/>
        <end position="18"/>
    </location>
</feature>
<dbReference type="GO" id="GO:0042742">
    <property type="term" value="P:defense response to bacterium"/>
    <property type="evidence" value="ECO:0007669"/>
    <property type="project" value="UniProtKB-KW"/>
</dbReference>
<keyword evidence="7" id="KW-0732">Signal</keyword>
<dbReference type="SUPFAM" id="SSF53955">
    <property type="entry name" value="Lysozyme-like"/>
    <property type="match status" value="1"/>
</dbReference>
<dbReference type="HAMAP" id="MF_04110">
    <property type="entry name" value="ENDOLYSIN_T4"/>
    <property type="match status" value="1"/>
</dbReference>
<comment type="catalytic activity">
    <reaction evidence="1">
        <text>Hydrolysis of (1-&gt;4)-beta-linkages between N-acetylmuramic acid and N-acetyl-D-glucosamine residues in a peptidoglycan and between N-acetyl-D-glucosamine residues in chitodextrins.</text>
        <dbReference type="EC" id="3.2.1.17"/>
    </reaction>
</comment>
<dbReference type="InterPro" id="IPR033907">
    <property type="entry name" value="Endolysin_autolysin"/>
</dbReference>
<evidence type="ECO:0000256" key="3">
    <source>
        <dbReference type="ARBA" id="ARBA00022638"/>
    </source>
</evidence>
<keyword evidence="6" id="KW-0326">Glycosidase</keyword>
<keyword evidence="3" id="KW-0081">Bacteriolytic enzyme</keyword>
<evidence type="ECO:0000256" key="7">
    <source>
        <dbReference type="SAM" id="SignalP"/>
    </source>
</evidence>
<comment type="caution">
    <text evidence="8">The sequence shown here is derived from an EMBL/GenBank/DDBJ whole genome shotgun (WGS) entry which is preliminary data.</text>
</comment>
<evidence type="ECO:0000313" key="8">
    <source>
        <dbReference type="EMBL" id="KAH7116663.1"/>
    </source>
</evidence>
<dbReference type="AlphaFoldDB" id="A0A9P9DCK6"/>
<dbReference type="Pfam" id="PF00959">
    <property type="entry name" value="Phage_lysozyme"/>
    <property type="match status" value="1"/>
</dbReference>
<dbReference type="Gene3D" id="2.30.30.40">
    <property type="entry name" value="SH3 Domains"/>
    <property type="match status" value="1"/>
</dbReference>
<name>A0A9P9DCK6_9HYPO</name>